<protein>
    <submittedName>
        <fullName evidence="8">Aromatic ring-hydroxylating dioxygenase subunit alpha</fullName>
    </submittedName>
</protein>
<dbReference type="CDD" id="cd03469">
    <property type="entry name" value="Rieske_RO_Alpha_N"/>
    <property type="match status" value="1"/>
</dbReference>
<dbReference type="EMBL" id="QFYP01000001">
    <property type="protein sequence ID" value="RAK58951.1"/>
    <property type="molecule type" value="Genomic_DNA"/>
</dbReference>
<evidence type="ECO:0000259" key="7">
    <source>
        <dbReference type="PROSITE" id="PS51296"/>
    </source>
</evidence>
<dbReference type="InterPro" id="IPR001663">
    <property type="entry name" value="Rng_hydr_dOase-A"/>
</dbReference>
<keyword evidence="9" id="KW-1185">Reference proteome</keyword>
<dbReference type="Proteomes" id="UP000249842">
    <property type="component" value="Unassembled WGS sequence"/>
</dbReference>
<comment type="caution">
    <text evidence="8">The sequence shown here is derived from an EMBL/GenBank/DDBJ whole genome shotgun (WGS) entry which is preliminary data.</text>
</comment>
<comment type="cofactor">
    <cofactor evidence="1">
        <name>Fe cation</name>
        <dbReference type="ChEBI" id="CHEBI:24875"/>
    </cofactor>
</comment>
<sequence length="388" mass="43872">MRAYSNSDVRRRVTVASFETSLPAWIYTDQAFFERERQTVFRTAWQVVCHLNDVPHPGDYQTLDFLGERVLVLRGEDGQVRSFHNACRHRAARLADGTQGNCGHRLVCPYHAWSYGLDGSLKAVPRWQGFEGLDLAGHGLKPVEQEIFLGFVFVRFAPGLPSVAEMMAPYAAELSPHGFEDLVPQGRVTLRPRSVNWKNVGDNYGDGLHIPVAHPGLSRLFGPSYAMEAAEWVDKLWGDIVETPSSNWAERGYQSLLPVFDHLEPAARRRWSYYKLWPNLAFDVYPDQVDFMQFIPVSPTETVIREIAYVRPDARREAKAARYLNWRINRQVNAEDTVLIQRVQDGMATSGYVSGPLGPSEVCLRAFARRLKDQIPEAALDRAALVAA</sequence>
<dbReference type="PRINTS" id="PR00090">
    <property type="entry name" value="RNGDIOXGNASE"/>
</dbReference>
<evidence type="ECO:0000256" key="1">
    <source>
        <dbReference type="ARBA" id="ARBA00001962"/>
    </source>
</evidence>
<dbReference type="Pfam" id="PF00355">
    <property type="entry name" value="Rieske"/>
    <property type="match status" value="1"/>
</dbReference>
<dbReference type="PANTHER" id="PTHR43756:SF5">
    <property type="entry name" value="CHOLINE MONOOXYGENASE, CHLOROPLASTIC"/>
    <property type="match status" value="1"/>
</dbReference>
<dbReference type="PANTHER" id="PTHR43756">
    <property type="entry name" value="CHOLINE MONOOXYGENASE, CHLOROPLASTIC"/>
    <property type="match status" value="1"/>
</dbReference>
<dbReference type="Gene3D" id="3.90.380.10">
    <property type="entry name" value="Naphthalene 1,2-dioxygenase Alpha Subunit, Chain A, domain 1"/>
    <property type="match status" value="1"/>
</dbReference>
<dbReference type="Gene3D" id="2.102.10.10">
    <property type="entry name" value="Rieske [2Fe-2S] iron-sulphur domain"/>
    <property type="match status" value="1"/>
</dbReference>
<gene>
    <name evidence="8" type="ORF">DJ021_03610</name>
</gene>
<reference evidence="9" key="1">
    <citation type="submission" date="2018-05" db="EMBL/GenBank/DDBJ databases">
        <authorList>
            <person name="Li X."/>
        </authorList>
    </citation>
    <scope>NUCLEOTIDE SEQUENCE [LARGE SCALE GENOMIC DNA]</scope>
    <source>
        <strain evidence="9">HKS-05</strain>
    </source>
</reference>
<evidence type="ECO:0000256" key="4">
    <source>
        <dbReference type="ARBA" id="ARBA00023002"/>
    </source>
</evidence>
<dbReference type="OrthoDB" id="7456916at2"/>
<dbReference type="InterPro" id="IPR017941">
    <property type="entry name" value="Rieske_2Fe-2S"/>
</dbReference>
<proteinExistence type="predicted"/>
<dbReference type="GO" id="GO:0051213">
    <property type="term" value="F:dioxygenase activity"/>
    <property type="evidence" value="ECO:0007669"/>
    <property type="project" value="UniProtKB-KW"/>
</dbReference>
<dbReference type="SUPFAM" id="SSF50022">
    <property type="entry name" value="ISP domain"/>
    <property type="match status" value="1"/>
</dbReference>
<feature type="domain" description="Rieske" evidence="7">
    <location>
        <begin position="45"/>
        <end position="154"/>
    </location>
</feature>
<dbReference type="GO" id="GO:0005506">
    <property type="term" value="F:iron ion binding"/>
    <property type="evidence" value="ECO:0007669"/>
    <property type="project" value="InterPro"/>
</dbReference>
<evidence type="ECO:0000256" key="6">
    <source>
        <dbReference type="ARBA" id="ARBA00023014"/>
    </source>
</evidence>
<evidence type="ECO:0000256" key="5">
    <source>
        <dbReference type="ARBA" id="ARBA00023004"/>
    </source>
</evidence>
<accession>A0A328AXQ1</accession>
<dbReference type="InterPro" id="IPR036922">
    <property type="entry name" value="Rieske_2Fe-2S_sf"/>
</dbReference>
<keyword evidence="2" id="KW-0001">2Fe-2S</keyword>
<evidence type="ECO:0000313" key="8">
    <source>
        <dbReference type="EMBL" id="RAK58951.1"/>
    </source>
</evidence>
<dbReference type="Pfam" id="PF00848">
    <property type="entry name" value="Ring_hydroxyl_A"/>
    <property type="match status" value="1"/>
</dbReference>
<dbReference type="AlphaFoldDB" id="A0A328AXQ1"/>
<dbReference type="SUPFAM" id="SSF55961">
    <property type="entry name" value="Bet v1-like"/>
    <property type="match status" value="1"/>
</dbReference>
<evidence type="ECO:0000256" key="3">
    <source>
        <dbReference type="ARBA" id="ARBA00022723"/>
    </source>
</evidence>
<dbReference type="CDD" id="cd00680">
    <property type="entry name" value="RHO_alpha_C"/>
    <property type="match status" value="1"/>
</dbReference>
<dbReference type="PROSITE" id="PS51296">
    <property type="entry name" value="RIESKE"/>
    <property type="match status" value="1"/>
</dbReference>
<keyword evidence="8" id="KW-0223">Dioxygenase</keyword>
<name>A0A328AXQ1_9CAUL</name>
<dbReference type="InterPro" id="IPR015879">
    <property type="entry name" value="Ring_hydroxy_dOase_asu_C_dom"/>
</dbReference>
<keyword evidence="6" id="KW-0411">Iron-sulfur</keyword>
<organism evidence="8 9">
    <name type="scientific">Phenylobacterium hankyongense</name>
    <dbReference type="NCBI Taxonomy" id="1813876"/>
    <lineage>
        <taxon>Bacteria</taxon>
        <taxon>Pseudomonadati</taxon>
        <taxon>Pseudomonadota</taxon>
        <taxon>Alphaproteobacteria</taxon>
        <taxon>Caulobacterales</taxon>
        <taxon>Caulobacteraceae</taxon>
        <taxon>Phenylobacterium</taxon>
    </lineage>
</organism>
<keyword evidence="4" id="KW-0560">Oxidoreductase</keyword>
<keyword evidence="3" id="KW-0479">Metal-binding</keyword>
<keyword evidence="5" id="KW-0408">Iron</keyword>
<evidence type="ECO:0000256" key="2">
    <source>
        <dbReference type="ARBA" id="ARBA00022714"/>
    </source>
</evidence>
<evidence type="ECO:0000313" key="9">
    <source>
        <dbReference type="Proteomes" id="UP000249842"/>
    </source>
</evidence>
<dbReference type="GO" id="GO:0051537">
    <property type="term" value="F:2 iron, 2 sulfur cluster binding"/>
    <property type="evidence" value="ECO:0007669"/>
    <property type="project" value="UniProtKB-KW"/>
</dbReference>